<feature type="transmembrane region" description="Helical" evidence="4">
    <location>
        <begin position="176"/>
        <end position="197"/>
    </location>
</feature>
<accession>A0A7W8P0A5</accession>
<dbReference type="InterPro" id="IPR036259">
    <property type="entry name" value="MFS_trans_sf"/>
</dbReference>
<feature type="transmembrane region" description="Helical" evidence="4">
    <location>
        <begin position="399"/>
        <end position="422"/>
    </location>
</feature>
<comment type="caution">
    <text evidence="6">The sequence shown here is derived from an EMBL/GenBank/DDBJ whole genome shotgun (WGS) entry which is preliminary data.</text>
</comment>
<dbReference type="PROSITE" id="PS50850">
    <property type="entry name" value="MFS"/>
    <property type="match status" value="1"/>
</dbReference>
<evidence type="ECO:0000259" key="5">
    <source>
        <dbReference type="PROSITE" id="PS50850"/>
    </source>
</evidence>
<dbReference type="Pfam" id="PF07690">
    <property type="entry name" value="MFS_1"/>
    <property type="match status" value="1"/>
</dbReference>
<sequence>MGAPEVFYEPRDGTLYLSWGNVSHWYGIAPTLAIGVDDDERLTQIRLSGLTIPPRRGKSADGMKIARPPARVVASPPMKVILTRDFLALILSVAVVGLGSGATLPLTALALAQAGYGTDVVGLLTAAQAGGGLAVVPLAGWIAARFGGRQVIVGAVLVVACATALMQLTANLWLWALLRVLCGAALMLLFTIGEAWVNQLADDASRGRVIAIYATNFTLFQMSGPVLVSQIAGFTQGRFLLCGAIFLLALPLLAAIRATPHASNEEHAEHSGWRRVLPRMPALVIGTGFFALFDTIALSLLPLFAMSHGISSEVAVLFASALLLGDTTMQFPIGWLADRLGRERVHIGCGIVVVALLPLLPWAVGSPWLRWPLLYVLGAAAGAIYTLSLVACGERFRGVALVSASSLVGASWSAASFGGPLVAGALMKTVGHDAVIGVLLCAALAFLVTAWWERRRIALRAAS</sequence>
<gene>
    <name evidence="6" type="ORF">HDG41_001993</name>
</gene>
<feature type="transmembrane region" description="Helical" evidence="4">
    <location>
        <begin position="120"/>
        <end position="144"/>
    </location>
</feature>
<keyword evidence="1 4" id="KW-0812">Transmembrane</keyword>
<evidence type="ECO:0000256" key="2">
    <source>
        <dbReference type="ARBA" id="ARBA00022989"/>
    </source>
</evidence>
<dbReference type="InterPro" id="IPR047200">
    <property type="entry name" value="MFS_YcaD-like"/>
</dbReference>
<feature type="transmembrane region" description="Helical" evidence="4">
    <location>
        <begin position="345"/>
        <end position="365"/>
    </location>
</feature>
<dbReference type="SUPFAM" id="SSF103473">
    <property type="entry name" value="MFS general substrate transporter"/>
    <property type="match status" value="1"/>
</dbReference>
<keyword evidence="2 4" id="KW-1133">Transmembrane helix</keyword>
<dbReference type="CDD" id="cd17477">
    <property type="entry name" value="MFS_YcaD_like"/>
    <property type="match status" value="1"/>
</dbReference>
<dbReference type="Proteomes" id="UP000592820">
    <property type="component" value="Unassembled WGS sequence"/>
</dbReference>
<evidence type="ECO:0000256" key="1">
    <source>
        <dbReference type="ARBA" id="ARBA00022692"/>
    </source>
</evidence>
<feature type="transmembrane region" description="Helical" evidence="4">
    <location>
        <begin position="151"/>
        <end position="170"/>
    </location>
</feature>
<feature type="transmembrane region" description="Helical" evidence="4">
    <location>
        <begin position="209"/>
        <end position="232"/>
    </location>
</feature>
<feature type="transmembrane region" description="Helical" evidence="4">
    <location>
        <begin position="238"/>
        <end position="256"/>
    </location>
</feature>
<proteinExistence type="predicted"/>
<feature type="transmembrane region" description="Helical" evidence="4">
    <location>
        <begin position="86"/>
        <end position="114"/>
    </location>
</feature>
<dbReference type="PANTHER" id="PTHR23521">
    <property type="entry name" value="TRANSPORTER MFS SUPERFAMILY"/>
    <property type="match status" value="1"/>
</dbReference>
<dbReference type="Gene3D" id="1.20.1250.20">
    <property type="entry name" value="MFS general substrate transporter like domains"/>
    <property type="match status" value="2"/>
</dbReference>
<feature type="transmembrane region" description="Helical" evidence="4">
    <location>
        <begin position="371"/>
        <end position="392"/>
    </location>
</feature>
<reference evidence="6 7" key="1">
    <citation type="submission" date="2020-08" db="EMBL/GenBank/DDBJ databases">
        <title>Genomic Encyclopedia of Type Strains, Phase IV (KMG-V): Genome sequencing to study the core and pangenomes of soil and plant-associated prokaryotes.</title>
        <authorList>
            <person name="Whitman W."/>
        </authorList>
    </citation>
    <scope>NUCLEOTIDE SEQUENCE [LARGE SCALE GENOMIC DNA]</scope>
    <source>
        <strain evidence="6 7">JPY162</strain>
    </source>
</reference>
<evidence type="ECO:0000256" key="3">
    <source>
        <dbReference type="ARBA" id="ARBA00023136"/>
    </source>
</evidence>
<organism evidence="6 7">
    <name type="scientific">Paraburkholderia youngii</name>
    <dbReference type="NCBI Taxonomy" id="2782701"/>
    <lineage>
        <taxon>Bacteria</taxon>
        <taxon>Pseudomonadati</taxon>
        <taxon>Pseudomonadota</taxon>
        <taxon>Betaproteobacteria</taxon>
        <taxon>Burkholderiales</taxon>
        <taxon>Burkholderiaceae</taxon>
        <taxon>Paraburkholderia</taxon>
    </lineage>
</organism>
<evidence type="ECO:0000313" key="7">
    <source>
        <dbReference type="Proteomes" id="UP000592820"/>
    </source>
</evidence>
<feature type="transmembrane region" description="Helical" evidence="4">
    <location>
        <begin position="434"/>
        <end position="452"/>
    </location>
</feature>
<keyword evidence="3 4" id="KW-0472">Membrane</keyword>
<dbReference type="GO" id="GO:0005886">
    <property type="term" value="C:plasma membrane"/>
    <property type="evidence" value="ECO:0007669"/>
    <property type="project" value="TreeGrafter"/>
</dbReference>
<feature type="transmembrane region" description="Helical" evidence="4">
    <location>
        <begin position="276"/>
        <end position="297"/>
    </location>
</feature>
<dbReference type="InterPro" id="IPR011701">
    <property type="entry name" value="MFS"/>
</dbReference>
<evidence type="ECO:0000313" key="6">
    <source>
        <dbReference type="EMBL" id="MBB5399944.1"/>
    </source>
</evidence>
<dbReference type="GO" id="GO:0022857">
    <property type="term" value="F:transmembrane transporter activity"/>
    <property type="evidence" value="ECO:0007669"/>
    <property type="project" value="InterPro"/>
</dbReference>
<dbReference type="AlphaFoldDB" id="A0A7W8P0A5"/>
<dbReference type="PANTHER" id="PTHR23521:SF3">
    <property type="entry name" value="MFS TRANSPORTER"/>
    <property type="match status" value="1"/>
</dbReference>
<feature type="domain" description="Major facilitator superfamily (MFS) profile" evidence="5">
    <location>
        <begin position="78"/>
        <end position="455"/>
    </location>
</feature>
<name>A0A7W8P0A5_9BURK</name>
<dbReference type="EMBL" id="JACHDE010000003">
    <property type="protein sequence ID" value="MBB5399944.1"/>
    <property type="molecule type" value="Genomic_DNA"/>
</dbReference>
<protein>
    <submittedName>
        <fullName evidence="6">MFS family permease</fullName>
    </submittedName>
</protein>
<evidence type="ECO:0000256" key="4">
    <source>
        <dbReference type="SAM" id="Phobius"/>
    </source>
</evidence>
<dbReference type="InterPro" id="IPR020846">
    <property type="entry name" value="MFS_dom"/>
</dbReference>